<dbReference type="PANTHER" id="PTHR46100:SF4">
    <property type="entry name" value="USPA DOMAIN-CONTAINING PROTEIN"/>
    <property type="match status" value="1"/>
</dbReference>
<dbReference type="PRINTS" id="PR01438">
    <property type="entry name" value="UNVRSLSTRESS"/>
</dbReference>
<sequence>MASRQSRLEAEKLAIIQNSMTRGRSLSPGAATSSGGRGSFKSRSPSVSREDYNGRLKWSITNHDPSERIQREGESGESPSWEDEVSEEEHISDDDNNEKFQYDDTGNILPNYACQDEMINEVSSILENSNLNDRSTVKKLEELTANERALAAAKNAGTKIDPDILNRLASDKHKLTGSESLNLMQADQDAESRRQKLENYQAYRKKIIEQENGNGNGNGHDMSAAAEGGPKSQSETGKDGKDGSPSEEFMVPYTSAVEDKLDSEFASQLNETIREGEIDSNKAHSRVIQTITRGNFFQLVNPKVKPKMFLLCMDFSPESIFALEWSLGTVLVDGSVLFIICVIEDNDPNHHLKSNTSNENQREQQRLNMLNRARQQVLNLLKLTKLQIHVVIEIVHHPIPRHLILEFIDNLKPTLVVVGSKGQSAIKGVLLGSLSNYLVTKSTVPVMVVREKLKKINRFKSGSSVFSNNIKPLTLSEARID</sequence>
<feature type="coiled-coil region" evidence="1">
    <location>
        <begin position="353"/>
        <end position="380"/>
    </location>
</feature>
<dbReference type="CDD" id="cd23659">
    <property type="entry name" value="USP_At3g01520-like"/>
    <property type="match status" value="1"/>
</dbReference>
<dbReference type="PANTHER" id="PTHR46100">
    <property type="entry name" value="IMP2'P"/>
    <property type="match status" value="1"/>
</dbReference>
<gene>
    <name evidence="4" type="ORF">FOB60_005244</name>
</gene>
<reference evidence="4" key="1">
    <citation type="submission" date="2020-03" db="EMBL/GenBank/DDBJ databases">
        <title>FDA dAtabase for Regulatory Grade micrObial Sequences (FDA-ARGOS): Supporting development and validation of Infectious Disease Dx tests.</title>
        <authorList>
            <person name="Campos J."/>
            <person name="Goldberg B."/>
            <person name="Tallon L."/>
            <person name="Sadzewicz L."/>
            <person name="Vavikolanu K."/>
            <person name="Mehta A."/>
            <person name="Aluvathingal J."/>
            <person name="Nadendla S."/>
            <person name="Nandy P."/>
            <person name="Geyer C."/>
            <person name="Yan Y."/>
            <person name="Sichtig H."/>
        </authorList>
    </citation>
    <scope>NUCLEOTIDE SEQUENCE [LARGE SCALE GENOMIC DNA]</scope>
    <source>
        <strain evidence="4">FDAARGOS_652</strain>
    </source>
</reference>
<dbReference type="SUPFAM" id="SSF52402">
    <property type="entry name" value="Adenine nucleotide alpha hydrolases-like"/>
    <property type="match status" value="1"/>
</dbReference>
<dbReference type="Pfam" id="PF00582">
    <property type="entry name" value="Usp"/>
    <property type="match status" value="1"/>
</dbReference>
<feature type="compositionally biased region" description="Basic and acidic residues" evidence="2">
    <location>
        <begin position="1"/>
        <end position="12"/>
    </location>
</feature>
<feature type="region of interest" description="Disordered" evidence="2">
    <location>
        <begin position="1"/>
        <end position="106"/>
    </location>
</feature>
<feature type="domain" description="UspA" evidence="3">
    <location>
        <begin position="310"/>
        <end position="450"/>
    </location>
</feature>
<dbReference type="InterPro" id="IPR006015">
    <property type="entry name" value="Universal_stress_UspA"/>
</dbReference>
<feature type="region of interest" description="Disordered" evidence="2">
    <location>
        <begin position="210"/>
        <end position="248"/>
    </location>
</feature>
<feature type="compositionally biased region" description="Basic and acidic residues" evidence="2">
    <location>
        <begin position="64"/>
        <end position="74"/>
    </location>
</feature>
<evidence type="ECO:0000313" key="5">
    <source>
        <dbReference type="Proteomes" id="UP000590412"/>
    </source>
</evidence>
<protein>
    <submittedName>
        <fullName evidence="4">Universal stress family protein</fullName>
    </submittedName>
</protein>
<evidence type="ECO:0000259" key="3">
    <source>
        <dbReference type="Pfam" id="PF00582"/>
    </source>
</evidence>
<proteinExistence type="predicted"/>
<organism evidence="4 5">
    <name type="scientific">Candida parapsilosis</name>
    <name type="common">Yeast</name>
    <dbReference type="NCBI Taxonomy" id="5480"/>
    <lineage>
        <taxon>Eukaryota</taxon>
        <taxon>Fungi</taxon>
        <taxon>Dikarya</taxon>
        <taxon>Ascomycota</taxon>
        <taxon>Saccharomycotina</taxon>
        <taxon>Pichiomycetes</taxon>
        <taxon>Debaryomycetaceae</taxon>
        <taxon>Candida/Lodderomyces clade</taxon>
        <taxon>Candida</taxon>
    </lineage>
</organism>
<dbReference type="InterPro" id="IPR006016">
    <property type="entry name" value="UspA"/>
</dbReference>
<dbReference type="AlphaFoldDB" id="A0A8X7NGW1"/>
<feature type="compositionally biased region" description="Acidic residues" evidence="2">
    <location>
        <begin position="80"/>
        <end position="96"/>
    </location>
</feature>
<evidence type="ECO:0000256" key="1">
    <source>
        <dbReference type="SAM" id="Coils"/>
    </source>
</evidence>
<dbReference type="Gene3D" id="3.40.50.620">
    <property type="entry name" value="HUPs"/>
    <property type="match status" value="1"/>
</dbReference>
<comment type="caution">
    <text evidence="4">The sequence shown here is derived from an EMBL/GenBank/DDBJ whole genome shotgun (WGS) entry which is preliminary data.</text>
</comment>
<evidence type="ECO:0000313" key="4">
    <source>
        <dbReference type="EMBL" id="KAF6044151.1"/>
    </source>
</evidence>
<name>A0A8X7NGW1_CANPA</name>
<evidence type="ECO:0000256" key="2">
    <source>
        <dbReference type="SAM" id="MobiDB-lite"/>
    </source>
</evidence>
<keyword evidence="1" id="KW-0175">Coiled coil</keyword>
<dbReference type="Proteomes" id="UP000590412">
    <property type="component" value="Unassembled WGS sequence"/>
</dbReference>
<accession>A0A8X7NGW1</accession>
<dbReference type="InterPro" id="IPR014729">
    <property type="entry name" value="Rossmann-like_a/b/a_fold"/>
</dbReference>
<dbReference type="OrthoDB" id="992776at2759"/>
<dbReference type="EMBL" id="JABWAB010000011">
    <property type="protein sequence ID" value="KAF6044151.1"/>
    <property type="molecule type" value="Genomic_DNA"/>
</dbReference>